<keyword evidence="5" id="KW-1185">Reference proteome</keyword>
<name>A0A8T9C6T5_9HELO</name>
<evidence type="ECO:0000259" key="3">
    <source>
        <dbReference type="Pfam" id="PF08240"/>
    </source>
</evidence>
<dbReference type="Proteomes" id="UP000469558">
    <property type="component" value="Unassembled WGS sequence"/>
</dbReference>
<dbReference type="EMBL" id="QGMK01000617">
    <property type="protein sequence ID" value="TVY80762.1"/>
    <property type="molecule type" value="Genomic_DNA"/>
</dbReference>
<dbReference type="Gene3D" id="3.90.180.10">
    <property type="entry name" value="Medium-chain alcohol dehydrogenases, catalytic domain"/>
    <property type="match status" value="1"/>
</dbReference>
<dbReference type="PANTHER" id="PTHR45348">
    <property type="entry name" value="HYPOTHETICAL OXIDOREDUCTASE (EUROFUNG)"/>
    <property type="match status" value="1"/>
</dbReference>
<dbReference type="Pfam" id="PF08240">
    <property type="entry name" value="ADH_N"/>
    <property type="match status" value="1"/>
</dbReference>
<dbReference type="AlphaFoldDB" id="A0A8T9C6T5"/>
<dbReference type="InterPro" id="IPR036291">
    <property type="entry name" value="NAD(P)-bd_dom_sf"/>
</dbReference>
<comment type="similarity">
    <text evidence="1">Belongs to the zinc-containing alcohol dehydrogenase family.</text>
</comment>
<evidence type="ECO:0000313" key="5">
    <source>
        <dbReference type="Proteomes" id="UP000469558"/>
    </source>
</evidence>
<dbReference type="SUPFAM" id="SSF50129">
    <property type="entry name" value="GroES-like"/>
    <property type="match status" value="1"/>
</dbReference>
<dbReference type="SUPFAM" id="SSF51735">
    <property type="entry name" value="NAD(P)-binding Rossmann-fold domains"/>
    <property type="match status" value="1"/>
</dbReference>
<feature type="domain" description="Alcohol dehydrogenase-like N-terminal" evidence="3">
    <location>
        <begin position="34"/>
        <end position="91"/>
    </location>
</feature>
<protein>
    <submittedName>
        <fullName evidence="4">Zinc-binding alcohol dehydrogenase domain-containing protein cipB</fullName>
    </submittedName>
</protein>
<dbReference type="Gene3D" id="3.40.50.720">
    <property type="entry name" value="NAD(P)-binding Rossmann-like Domain"/>
    <property type="match status" value="1"/>
</dbReference>
<dbReference type="InterPro" id="IPR047122">
    <property type="entry name" value="Trans-enoyl_RdTase-like"/>
</dbReference>
<dbReference type="InterPro" id="IPR011032">
    <property type="entry name" value="GroES-like_sf"/>
</dbReference>
<sequence length="197" mass="22154">MKFSMTTNTPAWLTVAKTTPSKIKPAPFGTPCSNQIRIENHAIDINQVDGKMQHDALFPLIHPTILGEDLAGEVIQHGPHVTRFMKGNRFATKREEENQFQEYTVLHVDMTAGFLAVWLMRAQRRCRWACLLLLEVFSARIFFHLELPTEPARKPTGKTLLVWGGPSSVRSNAIQLAIAGGYEVITSASPKNFEYCM</sequence>
<dbReference type="PANTHER" id="PTHR45348:SF2">
    <property type="entry name" value="ZINC-TYPE ALCOHOL DEHYDROGENASE-LIKE PROTEIN C2E1P3.01"/>
    <property type="match status" value="1"/>
</dbReference>
<dbReference type="OrthoDB" id="48317at2759"/>
<organism evidence="4 5">
    <name type="scientific">Lachnellula suecica</name>
    <dbReference type="NCBI Taxonomy" id="602035"/>
    <lineage>
        <taxon>Eukaryota</taxon>
        <taxon>Fungi</taxon>
        <taxon>Dikarya</taxon>
        <taxon>Ascomycota</taxon>
        <taxon>Pezizomycotina</taxon>
        <taxon>Leotiomycetes</taxon>
        <taxon>Helotiales</taxon>
        <taxon>Lachnaceae</taxon>
        <taxon>Lachnellula</taxon>
    </lineage>
</organism>
<evidence type="ECO:0000256" key="1">
    <source>
        <dbReference type="ARBA" id="ARBA00008072"/>
    </source>
</evidence>
<keyword evidence="2" id="KW-0560">Oxidoreductase</keyword>
<accession>A0A8T9C6T5</accession>
<evidence type="ECO:0000313" key="4">
    <source>
        <dbReference type="EMBL" id="TVY80762.1"/>
    </source>
</evidence>
<comment type="caution">
    <text evidence="4">The sequence shown here is derived from an EMBL/GenBank/DDBJ whole genome shotgun (WGS) entry which is preliminary data.</text>
</comment>
<dbReference type="GO" id="GO:0016651">
    <property type="term" value="F:oxidoreductase activity, acting on NAD(P)H"/>
    <property type="evidence" value="ECO:0007669"/>
    <property type="project" value="InterPro"/>
</dbReference>
<dbReference type="InterPro" id="IPR013154">
    <property type="entry name" value="ADH-like_N"/>
</dbReference>
<reference evidence="4 5" key="1">
    <citation type="submission" date="2018-05" db="EMBL/GenBank/DDBJ databases">
        <title>Genome sequencing and assembly of the regulated plant pathogen Lachnellula willkommii and related sister species for the development of diagnostic species identification markers.</title>
        <authorList>
            <person name="Giroux E."/>
            <person name="Bilodeau G."/>
        </authorList>
    </citation>
    <scope>NUCLEOTIDE SEQUENCE [LARGE SCALE GENOMIC DNA]</scope>
    <source>
        <strain evidence="4 5">CBS 268.59</strain>
    </source>
</reference>
<evidence type="ECO:0000256" key="2">
    <source>
        <dbReference type="ARBA" id="ARBA00023002"/>
    </source>
</evidence>
<proteinExistence type="inferred from homology"/>
<gene>
    <name evidence="4" type="primary">cipB_0</name>
    <name evidence="4" type="ORF">LSUE1_G007404</name>
</gene>